<evidence type="ECO:0000256" key="2">
    <source>
        <dbReference type="ARBA" id="ARBA00022942"/>
    </source>
</evidence>
<dbReference type="InterPro" id="IPR001353">
    <property type="entry name" value="Proteasome_sua/b"/>
</dbReference>
<dbReference type="InterPro" id="IPR023333">
    <property type="entry name" value="Proteasome_suB-type"/>
</dbReference>
<dbReference type="FunFam" id="3.60.20.10:FF:000033">
    <property type="entry name" value="Proteasome subunit beta"/>
    <property type="match status" value="1"/>
</dbReference>
<dbReference type="Proteomes" id="UP000694522">
    <property type="component" value="Unplaced"/>
</dbReference>
<dbReference type="PANTHER" id="PTHR32194:SF2">
    <property type="entry name" value="PROTEASOME SUBUNIT BETA TYPE-1"/>
    <property type="match status" value="1"/>
</dbReference>
<dbReference type="GO" id="GO:0005839">
    <property type="term" value="C:proteasome core complex"/>
    <property type="evidence" value="ECO:0007669"/>
    <property type="project" value="InterPro"/>
</dbReference>
<dbReference type="InterPro" id="IPR016050">
    <property type="entry name" value="Proteasome_bsu_CS"/>
</dbReference>
<sequence length="276" mass="30217">MSSGAGGRWPPLPSWSGVSPLPLPLPPFCRETAASGVAGMLSTAGYEDFRPERGYELSAPVQHRFSPYTFNGGTVLAIAGEDFSIVASDTRLSEGYAIHCRDSPKCYRLTDKTVIGCTGFHGDCLTLTKIIEARLKMYKHSNNKTMTTGAIAAMLSTILYSRRFFPYYVYNIIGGLDEEGKGAVYSFDPVGSYERDSFKAAGSASAMLQPLLDNQIGFKNMQNVEHLPLTLEKALQLVKDVFISAAERDVYTGDALKICIVTKDGIKEEIVQLRKD</sequence>
<keyword evidence="2 4" id="KW-0647">Proteasome</keyword>
<evidence type="ECO:0000313" key="6">
    <source>
        <dbReference type="Proteomes" id="UP000694522"/>
    </source>
</evidence>
<dbReference type="AlphaFoldDB" id="A0A8B9GLI1"/>
<dbReference type="Ensembl" id="ENSACOT00000024121.1">
    <property type="protein sequence ID" value="ENSACOP00000023314.1"/>
    <property type="gene ID" value="ENSACOG00000015782.1"/>
</dbReference>
<reference evidence="5" key="1">
    <citation type="submission" date="2025-08" db="UniProtKB">
        <authorList>
            <consortium name="Ensembl"/>
        </authorList>
    </citation>
    <scope>IDENTIFICATION</scope>
</reference>
<keyword evidence="6" id="KW-1185">Reference proteome</keyword>
<reference evidence="5" key="2">
    <citation type="submission" date="2025-09" db="UniProtKB">
        <authorList>
            <consortium name="Ensembl"/>
        </authorList>
    </citation>
    <scope>IDENTIFICATION</scope>
</reference>
<comment type="subunit">
    <text evidence="4">Component of the proteasome complex.</text>
</comment>
<dbReference type="PROSITE" id="PS00854">
    <property type="entry name" value="PROTEASOME_BETA_1"/>
    <property type="match status" value="1"/>
</dbReference>
<dbReference type="Pfam" id="PF00227">
    <property type="entry name" value="Proteasome"/>
    <property type="match status" value="1"/>
</dbReference>
<accession>A0A8B9GLI1</accession>
<name>A0A8B9GLI1_9PSIT</name>
<dbReference type="GO" id="GO:0051603">
    <property type="term" value="P:proteolysis involved in protein catabolic process"/>
    <property type="evidence" value="ECO:0007669"/>
    <property type="project" value="InterPro"/>
</dbReference>
<dbReference type="GO" id="GO:0005737">
    <property type="term" value="C:cytoplasm"/>
    <property type="evidence" value="ECO:0007669"/>
    <property type="project" value="UniProtKB-SubCell"/>
</dbReference>
<dbReference type="CDD" id="cd03757">
    <property type="entry name" value="proteasome_beta_type_1"/>
    <property type="match status" value="1"/>
</dbReference>
<dbReference type="SUPFAM" id="SSF56235">
    <property type="entry name" value="N-terminal nucleophile aminohydrolases (Ntn hydrolases)"/>
    <property type="match status" value="1"/>
</dbReference>
<keyword evidence="3 4" id="KW-0539">Nucleus</keyword>
<organism evidence="5 6">
    <name type="scientific">Amazona collaria</name>
    <name type="common">yellow-billed parrot</name>
    <dbReference type="NCBI Taxonomy" id="241587"/>
    <lineage>
        <taxon>Eukaryota</taxon>
        <taxon>Metazoa</taxon>
        <taxon>Chordata</taxon>
        <taxon>Craniata</taxon>
        <taxon>Vertebrata</taxon>
        <taxon>Euteleostomi</taxon>
        <taxon>Archelosauria</taxon>
        <taxon>Archosauria</taxon>
        <taxon>Dinosauria</taxon>
        <taxon>Saurischia</taxon>
        <taxon>Theropoda</taxon>
        <taxon>Coelurosauria</taxon>
        <taxon>Aves</taxon>
        <taxon>Neognathae</taxon>
        <taxon>Neoaves</taxon>
        <taxon>Telluraves</taxon>
        <taxon>Australaves</taxon>
        <taxon>Psittaciformes</taxon>
        <taxon>Psittacidae</taxon>
        <taxon>Amazona</taxon>
    </lineage>
</organism>
<dbReference type="PANTHER" id="PTHR32194">
    <property type="entry name" value="METALLOPROTEASE TLDD"/>
    <property type="match status" value="1"/>
</dbReference>
<dbReference type="GO" id="GO:0005634">
    <property type="term" value="C:nucleus"/>
    <property type="evidence" value="ECO:0007669"/>
    <property type="project" value="UniProtKB-SubCell"/>
</dbReference>
<evidence type="ECO:0000256" key="3">
    <source>
        <dbReference type="ARBA" id="ARBA00023242"/>
    </source>
</evidence>
<comment type="similarity">
    <text evidence="4">Belongs to the peptidase T1B family.</text>
</comment>
<dbReference type="InterPro" id="IPR029055">
    <property type="entry name" value="Ntn_hydrolases_N"/>
</dbReference>
<comment type="function">
    <text evidence="4">Component of the proteasome, a multicatalytic proteinase complex which is characterized by its ability to cleave peptides with Arg, Phe, Tyr, Leu, and Glu adjacent to the leaving group at neutral or slightly basic pH. The proteasome has an ATP-dependent proteolytic activity.</text>
</comment>
<evidence type="ECO:0000256" key="1">
    <source>
        <dbReference type="ARBA" id="ARBA00022490"/>
    </source>
</evidence>
<comment type="subcellular location">
    <subcellularLocation>
        <location evidence="4">Cytoplasm</location>
    </subcellularLocation>
    <subcellularLocation>
        <location evidence="4">Nucleus</location>
    </subcellularLocation>
</comment>
<proteinExistence type="inferred from homology"/>
<evidence type="ECO:0000256" key="4">
    <source>
        <dbReference type="RuleBase" id="RU004203"/>
    </source>
</evidence>
<evidence type="ECO:0000313" key="5">
    <source>
        <dbReference type="Ensembl" id="ENSACOP00000023314.1"/>
    </source>
</evidence>
<dbReference type="Gene3D" id="3.60.20.10">
    <property type="entry name" value="Glutamine Phosphoribosylpyrophosphate, subunit 1, domain 1"/>
    <property type="match status" value="1"/>
</dbReference>
<protein>
    <recommendedName>
        <fullName evidence="4">Proteasome subunit beta</fullName>
    </recommendedName>
</protein>
<keyword evidence="1 4" id="KW-0963">Cytoplasm</keyword>
<dbReference type="PROSITE" id="PS51476">
    <property type="entry name" value="PROTEASOME_BETA_2"/>
    <property type="match status" value="1"/>
</dbReference>